<evidence type="ECO:0000256" key="2">
    <source>
        <dbReference type="ARBA" id="ARBA00022908"/>
    </source>
</evidence>
<dbReference type="InterPro" id="IPR004107">
    <property type="entry name" value="Integrase_SAM-like_N"/>
</dbReference>
<keyword evidence="3 5" id="KW-0238">DNA-binding</keyword>
<dbReference type="Proteomes" id="UP000177040">
    <property type="component" value="Unassembled WGS sequence"/>
</dbReference>
<dbReference type="PANTHER" id="PTHR30349">
    <property type="entry name" value="PHAGE INTEGRASE-RELATED"/>
    <property type="match status" value="1"/>
</dbReference>
<dbReference type="PROSITE" id="PS51898">
    <property type="entry name" value="TYR_RECOMBINASE"/>
    <property type="match status" value="1"/>
</dbReference>
<sequence>MSNLSKLLREFLEHLEIEKNRSLLTIRNYEFYLGRFIEWLGDKKPEDVTAEKIRDYRLWLNRLIDVHGDPLKKNTQNYHLIAIRSFLKYLSKRDITTLPAAKIELMKMPDREVIFLDANDLNRILEAPLQQKTREIEEDPKKNNATKIKYRDKALLEMLFSTGLRVSEMTNLKRDSVNLQKEEFTVLGKGRKSRVVFLSEQAKYWLKKYLTIRTDLNPYLFVSHDKRTGRGMQMTQKDKKMELMEEPLTPRSVQRIVQKYAKAAGITKPVTPHTLRHSYATDLLQNGADIRSVQAMLGHSSITTTQIYTHITDRELLNIHKKFHGKKRGN</sequence>
<evidence type="ECO:0000313" key="8">
    <source>
        <dbReference type="EMBL" id="OGH78309.1"/>
    </source>
</evidence>
<comment type="caution">
    <text evidence="8">The sequence shown here is derived from an EMBL/GenBank/DDBJ whole genome shotgun (WGS) entry which is preliminary data.</text>
</comment>
<keyword evidence="4" id="KW-0233">DNA recombination</keyword>
<dbReference type="GO" id="GO:0006310">
    <property type="term" value="P:DNA recombination"/>
    <property type="evidence" value="ECO:0007669"/>
    <property type="project" value="UniProtKB-KW"/>
</dbReference>
<evidence type="ECO:0000259" key="7">
    <source>
        <dbReference type="PROSITE" id="PS51900"/>
    </source>
</evidence>
<proteinExistence type="inferred from homology"/>
<dbReference type="Gene3D" id="1.10.150.130">
    <property type="match status" value="1"/>
</dbReference>
<dbReference type="InterPro" id="IPR050090">
    <property type="entry name" value="Tyrosine_recombinase_XerCD"/>
</dbReference>
<feature type="domain" description="Core-binding (CB)" evidence="7">
    <location>
        <begin position="2"/>
        <end position="91"/>
    </location>
</feature>
<dbReference type="PROSITE" id="PS51900">
    <property type="entry name" value="CB"/>
    <property type="match status" value="1"/>
</dbReference>
<evidence type="ECO:0000256" key="4">
    <source>
        <dbReference type="ARBA" id="ARBA00023172"/>
    </source>
</evidence>
<gene>
    <name evidence="8" type="ORF">A2983_04105</name>
</gene>
<dbReference type="GO" id="GO:0003677">
    <property type="term" value="F:DNA binding"/>
    <property type="evidence" value="ECO:0007669"/>
    <property type="project" value="UniProtKB-UniRule"/>
</dbReference>
<reference evidence="8 9" key="1">
    <citation type="journal article" date="2016" name="Nat. Commun.">
        <title>Thousands of microbial genomes shed light on interconnected biogeochemical processes in an aquifer system.</title>
        <authorList>
            <person name="Anantharaman K."/>
            <person name="Brown C.T."/>
            <person name="Hug L.A."/>
            <person name="Sharon I."/>
            <person name="Castelle C.J."/>
            <person name="Probst A.J."/>
            <person name="Thomas B.C."/>
            <person name="Singh A."/>
            <person name="Wilkins M.J."/>
            <person name="Karaoz U."/>
            <person name="Brodie E.L."/>
            <person name="Williams K.H."/>
            <person name="Hubbard S.S."/>
            <person name="Banfield J.F."/>
        </authorList>
    </citation>
    <scope>NUCLEOTIDE SEQUENCE [LARGE SCALE GENOMIC DNA]</scope>
</reference>
<name>A0A1F6N314_9BACT</name>
<evidence type="ECO:0000256" key="5">
    <source>
        <dbReference type="PROSITE-ProRule" id="PRU01248"/>
    </source>
</evidence>
<dbReference type="InterPro" id="IPR044068">
    <property type="entry name" value="CB"/>
</dbReference>
<dbReference type="InterPro" id="IPR011010">
    <property type="entry name" value="DNA_brk_join_enz"/>
</dbReference>
<protein>
    <recommendedName>
        <fullName evidence="10">Tyrosine recombinase XerC</fullName>
    </recommendedName>
</protein>
<comment type="similarity">
    <text evidence="1">Belongs to the 'phage' integrase family.</text>
</comment>
<feature type="domain" description="Tyr recombinase" evidence="6">
    <location>
        <begin position="111"/>
        <end position="321"/>
    </location>
</feature>
<dbReference type="InterPro" id="IPR010998">
    <property type="entry name" value="Integrase_recombinase_N"/>
</dbReference>
<organism evidence="8 9">
    <name type="scientific">Candidatus Magasanikbacteria bacterium RIFCSPLOWO2_01_FULL_40_15</name>
    <dbReference type="NCBI Taxonomy" id="1798686"/>
    <lineage>
        <taxon>Bacteria</taxon>
        <taxon>Candidatus Magasanikiibacteriota</taxon>
    </lineage>
</organism>
<dbReference type="SUPFAM" id="SSF56349">
    <property type="entry name" value="DNA breaking-rejoining enzymes"/>
    <property type="match status" value="1"/>
</dbReference>
<dbReference type="EMBL" id="MFQH01000014">
    <property type="protein sequence ID" value="OGH78309.1"/>
    <property type="molecule type" value="Genomic_DNA"/>
</dbReference>
<dbReference type="Gene3D" id="1.10.443.10">
    <property type="entry name" value="Intergrase catalytic core"/>
    <property type="match status" value="1"/>
</dbReference>
<evidence type="ECO:0000256" key="3">
    <source>
        <dbReference type="ARBA" id="ARBA00023125"/>
    </source>
</evidence>
<dbReference type="AlphaFoldDB" id="A0A1F6N314"/>
<evidence type="ECO:0008006" key="10">
    <source>
        <dbReference type="Google" id="ProtNLM"/>
    </source>
</evidence>
<dbReference type="GO" id="GO:0015074">
    <property type="term" value="P:DNA integration"/>
    <property type="evidence" value="ECO:0007669"/>
    <property type="project" value="UniProtKB-KW"/>
</dbReference>
<dbReference type="Pfam" id="PF00589">
    <property type="entry name" value="Phage_integrase"/>
    <property type="match status" value="1"/>
</dbReference>
<dbReference type="PANTHER" id="PTHR30349:SF41">
    <property type="entry name" value="INTEGRASE_RECOMBINASE PROTEIN MJ0367-RELATED"/>
    <property type="match status" value="1"/>
</dbReference>
<keyword evidence="2" id="KW-0229">DNA integration</keyword>
<evidence type="ECO:0000256" key="1">
    <source>
        <dbReference type="ARBA" id="ARBA00008857"/>
    </source>
</evidence>
<dbReference type="CDD" id="cd00798">
    <property type="entry name" value="INT_XerDC_C"/>
    <property type="match status" value="1"/>
</dbReference>
<dbReference type="InterPro" id="IPR013762">
    <property type="entry name" value="Integrase-like_cat_sf"/>
</dbReference>
<dbReference type="Pfam" id="PF02899">
    <property type="entry name" value="Phage_int_SAM_1"/>
    <property type="match status" value="1"/>
</dbReference>
<evidence type="ECO:0000259" key="6">
    <source>
        <dbReference type="PROSITE" id="PS51898"/>
    </source>
</evidence>
<accession>A0A1F6N314</accession>
<dbReference type="InterPro" id="IPR002104">
    <property type="entry name" value="Integrase_catalytic"/>
</dbReference>
<evidence type="ECO:0000313" key="9">
    <source>
        <dbReference type="Proteomes" id="UP000177040"/>
    </source>
</evidence>